<proteinExistence type="predicted"/>
<sequence length="68" mass="7229">MADLVPLPASIGGLPEYSPGRLLRITVRLPSGRQIHQVGRPSVQQVNVTLNHTPAPQVARAGQAPNDD</sequence>
<comment type="caution">
    <text evidence="1">The sequence shown here is derived from an EMBL/GenBank/DDBJ whole genome shotgun (WGS) entry which is preliminary data.</text>
</comment>
<dbReference type="AlphaFoldDB" id="A0A6B1DRK7"/>
<protein>
    <submittedName>
        <fullName evidence="1">Uncharacterized protein</fullName>
    </submittedName>
</protein>
<dbReference type="EMBL" id="VXPY01000038">
    <property type="protein sequence ID" value="MYD89918.1"/>
    <property type="molecule type" value="Genomic_DNA"/>
</dbReference>
<name>A0A6B1DRK7_9CHLR</name>
<reference evidence="1" key="1">
    <citation type="submission" date="2019-09" db="EMBL/GenBank/DDBJ databases">
        <title>Characterisation of the sponge microbiome using genome-centric metagenomics.</title>
        <authorList>
            <person name="Engelberts J.P."/>
            <person name="Robbins S.J."/>
            <person name="De Goeij J.M."/>
            <person name="Aranda M."/>
            <person name="Bell S.C."/>
            <person name="Webster N.S."/>
        </authorList>
    </citation>
    <scope>NUCLEOTIDE SEQUENCE</scope>
    <source>
        <strain evidence="1">SB0662_bin_9</strain>
    </source>
</reference>
<evidence type="ECO:0000313" key="1">
    <source>
        <dbReference type="EMBL" id="MYD89918.1"/>
    </source>
</evidence>
<organism evidence="1">
    <name type="scientific">Caldilineaceae bacterium SB0662_bin_9</name>
    <dbReference type="NCBI Taxonomy" id="2605258"/>
    <lineage>
        <taxon>Bacteria</taxon>
        <taxon>Bacillati</taxon>
        <taxon>Chloroflexota</taxon>
        <taxon>Caldilineae</taxon>
        <taxon>Caldilineales</taxon>
        <taxon>Caldilineaceae</taxon>
    </lineage>
</organism>
<gene>
    <name evidence="1" type="ORF">F4Y08_06200</name>
</gene>
<accession>A0A6B1DRK7</accession>